<organism evidence="1 2">
    <name type="scientific">Aquarana catesbeiana</name>
    <name type="common">American bullfrog</name>
    <name type="synonym">Rana catesbeiana</name>
    <dbReference type="NCBI Taxonomy" id="8400"/>
    <lineage>
        <taxon>Eukaryota</taxon>
        <taxon>Metazoa</taxon>
        <taxon>Chordata</taxon>
        <taxon>Craniata</taxon>
        <taxon>Vertebrata</taxon>
        <taxon>Euteleostomi</taxon>
        <taxon>Amphibia</taxon>
        <taxon>Batrachia</taxon>
        <taxon>Anura</taxon>
        <taxon>Neobatrachia</taxon>
        <taxon>Ranoidea</taxon>
        <taxon>Ranidae</taxon>
        <taxon>Aquarana</taxon>
    </lineage>
</organism>
<name>A0A2G9SBC1_AQUCT</name>
<sequence>MSAQNRASRQKSERSKTVIVHYLNYVHKQLILQKFRRKRTLQIKGQDFFLFADYSAEVSHCTALFQHIYNIFSSFSLTLLSSTSQCQKVRG</sequence>
<proteinExistence type="predicted"/>
<keyword evidence="2" id="KW-1185">Reference proteome</keyword>
<accession>A0A2G9SBC1</accession>
<gene>
    <name evidence="1" type="ORF">AB205_0147310</name>
</gene>
<dbReference type="EMBL" id="KV926082">
    <property type="protein sequence ID" value="PIO37432.1"/>
    <property type="molecule type" value="Genomic_DNA"/>
</dbReference>
<dbReference type="AlphaFoldDB" id="A0A2G9SBC1"/>
<evidence type="ECO:0000313" key="1">
    <source>
        <dbReference type="EMBL" id="PIO37432.1"/>
    </source>
</evidence>
<evidence type="ECO:0000313" key="2">
    <source>
        <dbReference type="Proteomes" id="UP000228934"/>
    </source>
</evidence>
<dbReference type="Proteomes" id="UP000228934">
    <property type="component" value="Unassembled WGS sequence"/>
</dbReference>
<reference evidence="2" key="1">
    <citation type="journal article" date="2017" name="Nat. Commun.">
        <title>The North American bullfrog draft genome provides insight into hormonal regulation of long noncoding RNA.</title>
        <authorList>
            <person name="Hammond S.A."/>
            <person name="Warren R.L."/>
            <person name="Vandervalk B.P."/>
            <person name="Kucuk E."/>
            <person name="Khan H."/>
            <person name="Gibb E.A."/>
            <person name="Pandoh P."/>
            <person name="Kirk H."/>
            <person name="Zhao Y."/>
            <person name="Jones M."/>
            <person name="Mungall A.J."/>
            <person name="Coope R."/>
            <person name="Pleasance S."/>
            <person name="Moore R.A."/>
            <person name="Holt R.A."/>
            <person name="Round J.M."/>
            <person name="Ohora S."/>
            <person name="Walle B.V."/>
            <person name="Veldhoen N."/>
            <person name="Helbing C.C."/>
            <person name="Birol I."/>
        </authorList>
    </citation>
    <scope>NUCLEOTIDE SEQUENCE [LARGE SCALE GENOMIC DNA]</scope>
</reference>
<dbReference type="Gene3D" id="3.30.70.1820">
    <property type="entry name" value="L1 transposable element, RRM domain"/>
    <property type="match status" value="1"/>
</dbReference>
<protein>
    <submittedName>
        <fullName evidence="1">Uncharacterized protein</fullName>
    </submittedName>
</protein>